<comment type="caution">
    <text evidence="1">The sequence shown here is derived from an EMBL/GenBank/DDBJ whole genome shotgun (WGS) entry which is preliminary data.</text>
</comment>
<accession>A0A699IEP7</accession>
<name>A0A699IEP7_TANCI</name>
<dbReference type="EMBL" id="BKCJ010292605">
    <property type="protein sequence ID" value="GEZ54977.1"/>
    <property type="molecule type" value="Genomic_DNA"/>
</dbReference>
<sequence length="363" mass="41017">MAQLSCSNGGSLFNSGNYPSCSIVGAENEFVHDPNLFPYDNAPDFYDQPPQHHVEIYSCELCGNDSHYLITSSVEDLVLILSESEDTSGSNNECDLPSCDDFSPINVPEGQSMTFSNPLFDSNDDFTSSDDESLFDEDVLKDNVKIYSNPLFEFDDEYIPSDVNPLFDEVLEDIESKASYDSNLDETNFQVTPLFDSIEDECFDPRGYIDEINAFLDADVSIDIEDDHDPRSFKDKPDNDDLKNMVKVFDLGIHKKIIALTYVRLPFEDRHYFSLTFVIRIFLPYFTYLVDSPFPLSSGSKDIIFDPGISAFSFYSLELEASHQSGTFICFNVYPNILNESPIEICSSTCFNPNITMIWGESS</sequence>
<proteinExistence type="predicted"/>
<organism evidence="1">
    <name type="scientific">Tanacetum cinerariifolium</name>
    <name type="common">Dalmatian daisy</name>
    <name type="synonym">Chrysanthemum cinerariifolium</name>
    <dbReference type="NCBI Taxonomy" id="118510"/>
    <lineage>
        <taxon>Eukaryota</taxon>
        <taxon>Viridiplantae</taxon>
        <taxon>Streptophyta</taxon>
        <taxon>Embryophyta</taxon>
        <taxon>Tracheophyta</taxon>
        <taxon>Spermatophyta</taxon>
        <taxon>Magnoliopsida</taxon>
        <taxon>eudicotyledons</taxon>
        <taxon>Gunneridae</taxon>
        <taxon>Pentapetalae</taxon>
        <taxon>asterids</taxon>
        <taxon>campanulids</taxon>
        <taxon>Asterales</taxon>
        <taxon>Asteraceae</taxon>
        <taxon>Asteroideae</taxon>
        <taxon>Anthemideae</taxon>
        <taxon>Anthemidinae</taxon>
        <taxon>Tanacetum</taxon>
    </lineage>
</organism>
<gene>
    <name evidence="1" type="ORF">Tci_526950</name>
</gene>
<dbReference type="AlphaFoldDB" id="A0A699IEP7"/>
<evidence type="ECO:0000313" key="1">
    <source>
        <dbReference type="EMBL" id="GEZ54977.1"/>
    </source>
</evidence>
<reference evidence="1" key="1">
    <citation type="journal article" date="2019" name="Sci. Rep.">
        <title>Draft genome of Tanacetum cinerariifolium, the natural source of mosquito coil.</title>
        <authorList>
            <person name="Yamashiro T."/>
            <person name="Shiraishi A."/>
            <person name="Satake H."/>
            <person name="Nakayama K."/>
        </authorList>
    </citation>
    <scope>NUCLEOTIDE SEQUENCE</scope>
</reference>
<protein>
    <submittedName>
        <fullName evidence="1">Uncharacterized protein</fullName>
    </submittedName>
</protein>